<evidence type="ECO:0000256" key="1">
    <source>
        <dbReference type="ARBA" id="ARBA00001946"/>
    </source>
</evidence>
<comment type="caution">
    <text evidence="8">The sequence shown here is derived from an EMBL/GenBank/DDBJ whole genome shotgun (WGS) entry which is preliminary data.</text>
</comment>
<feature type="binding site" evidence="6">
    <location>
        <position position="95"/>
    </location>
    <ligand>
        <name>substrate</name>
    </ligand>
</feature>
<evidence type="ECO:0000256" key="4">
    <source>
        <dbReference type="ARBA" id="ARBA00022842"/>
    </source>
</evidence>
<evidence type="ECO:0000256" key="5">
    <source>
        <dbReference type="PIRSR" id="PIRSR031051-1"/>
    </source>
</evidence>
<accession>A0A9Q0C5A0</accession>
<dbReference type="PANTHER" id="PTHR20889:SF12">
    <property type="entry name" value="LP01149P"/>
    <property type="match status" value="1"/>
</dbReference>
<evidence type="ECO:0000256" key="3">
    <source>
        <dbReference type="ARBA" id="ARBA00022801"/>
    </source>
</evidence>
<dbReference type="GO" id="GO:0046872">
    <property type="term" value="F:metal ion binding"/>
    <property type="evidence" value="ECO:0007669"/>
    <property type="project" value="UniProtKB-KW"/>
</dbReference>
<keyword evidence="9" id="KW-1185">Reference proteome</keyword>
<keyword evidence="2 7" id="KW-0479">Metal-binding</keyword>
<feature type="active site" description="Nucleophile" evidence="5">
    <location>
        <position position="9"/>
    </location>
</feature>
<feature type="binding site" evidence="7">
    <location>
        <position position="178"/>
    </location>
    <ligand>
        <name>Mg(2+)</name>
        <dbReference type="ChEBI" id="CHEBI:18420"/>
    </ligand>
</feature>
<dbReference type="OrthoDB" id="10267182at2759"/>
<dbReference type="PANTHER" id="PTHR20889">
    <property type="entry name" value="PHOSPHATASE, ORPHAN 1, 2"/>
    <property type="match status" value="1"/>
</dbReference>
<evidence type="ECO:0000256" key="7">
    <source>
        <dbReference type="PIRSR" id="PIRSR031051-3"/>
    </source>
</evidence>
<dbReference type="InterPro" id="IPR023214">
    <property type="entry name" value="HAD_sf"/>
</dbReference>
<comment type="cofactor">
    <cofactor evidence="1 7">
        <name>Mg(2+)</name>
        <dbReference type="ChEBI" id="CHEBI:18420"/>
    </cofactor>
</comment>
<reference evidence="8" key="1">
    <citation type="journal article" date="2022" name="Cell">
        <title>Repeat-based holocentromeres influence genome architecture and karyotype evolution.</title>
        <authorList>
            <person name="Hofstatter P.G."/>
            <person name="Thangavel G."/>
            <person name="Lux T."/>
            <person name="Neumann P."/>
            <person name="Vondrak T."/>
            <person name="Novak P."/>
            <person name="Zhang M."/>
            <person name="Costa L."/>
            <person name="Castellani M."/>
            <person name="Scott A."/>
            <person name="Toegelov H."/>
            <person name="Fuchs J."/>
            <person name="Mata-Sucre Y."/>
            <person name="Dias Y."/>
            <person name="Vanzela A.L.L."/>
            <person name="Huettel B."/>
            <person name="Almeida C.C.S."/>
            <person name="Simkova H."/>
            <person name="Souza G."/>
            <person name="Pedrosa-Harand A."/>
            <person name="Macas J."/>
            <person name="Mayer K.F.X."/>
            <person name="Houben A."/>
            <person name="Marques A."/>
        </authorList>
    </citation>
    <scope>NUCLEOTIDE SEQUENCE</scope>
    <source>
        <strain evidence="8">RhyBre1mFocal</strain>
    </source>
</reference>
<dbReference type="NCBIfam" id="TIGR01488">
    <property type="entry name" value="HAD-SF-IB"/>
    <property type="match status" value="1"/>
</dbReference>
<dbReference type="Gene3D" id="3.40.50.1000">
    <property type="entry name" value="HAD superfamily/HAD-like"/>
    <property type="match status" value="1"/>
</dbReference>
<feature type="binding site" evidence="7">
    <location>
        <position position="11"/>
    </location>
    <ligand>
        <name>Mg(2+)</name>
        <dbReference type="ChEBI" id="CHEBI:18420"/>
    </ligand>
</feature>
<proteinExistence type="predicted"/>
<dbReference type="Proteomes" id="UP001151287">
    <property type="component" value="Unassembled WGS sequence"/>
</dbReference>
<dbReference type="InterPro" id="IPR016965">
    <property type="entry name" value="Pase_PHOSPHO-typ"/>
</dbReference>
<dbReference type="EMBL" id="JAMQYH010000005">
    <property type="protein sequence ID" value="KAJ1687487.1"/>
    <property type="molecule type" value="Genomic_DNA"/>
</dbReference>
<dbReference type="PIRSF" id="PIRSF031051">
    <property type="entry name" value="PyrdxlP_Pase_PHOSPHO2"/>
    <property type="match status" value="1"/>
</dbReference>
<dbReference type="InterPro" id="IPR006384">
    <property type="entry name" value="HAD_hydro_PyrdxlP_Pase-like"/>
</dbReference>
<dbReference type="InterPro" id="IPR036412">
    <property type="entry name" value="HAD-like_sf"/>
</dbReference>
<feature type="active site" description="Proton donor" evidence="5">
    <location>
        <position position="11"/>
    </location>
</feature>
<dbReference type="GO" id="GO:0016791">
    <property type="term" value="F:phosphatase activity"/>
    <property type="evidence" value="ECO:0007669"/>
    <property type="project" value="InterPro"/>
</dbReference>
<keyword evidence="4 7" id="KW-0460">Magnesium</keyword>
<evidence type="ECO:0000256" key="2">
    <source>
        <dbReference type="ARBA" id="ARBA00022723"/>
    </source>
</evidence>
<dbReference type="Pfam" id="PF06888">
    <property type="entry name" value="Put_Phosphatase"/>
    <property type="match status" value="1"/>
</dbReference>
<organism evidence="8 9">
    <name type="scientific">Rhynchospora breviuscula</name>
    <dbReference type="NCBI Taxonomy" id="2022672"/>
    <lineage>
        <taxon>Eukaryota</taxon>
        <taxon>Viridiplantae</taxon>
        <taxon>Streptophyta</taxon>
        <taxon>Embryophyta</taxon>
        <taxon>Tracheophyta</taxon>
        <taxon>Spermatophyta</taxon>
        <taxon>Magnoliopsida</taxon>
        <taxon>Liliopsida</taxon>
        <taxon>Poales</taxon>
        <taxon>Cyperaceae</taxon>
        <taxon>Cyperoideae</taxon>
        <taxon>Rhynchosporeae</taxon>
        <taxon>Rhynchospora</taxon>
    </lineage>
</organism>
<feature type="binding site" evidence="7">
    <location>
        <position position="9"/>
    </location>
    <ligand>
        <name>Mg(2+)</name>
        <dbReference type="ChEBI" id="CHEBI:18420"/>
    </ligand>
</feature>
<dbReference type="SUPFAM" id="SSF56784">
    <property type="entry name" value="HAD-like"/>
    <property type="match status" value="1"/>
</dbReference>
<name>A0A9Q0C5A0_9POAL</name>
<gene>
    <name evidence="8" type="ORF">LUZ63_018877</name>
</gene>
<evidence type="ECO:0000256" key="6">
    <source>
        <dbReference type="PIRSR" id="PIRSR031051-2"/>
    </source>
</evidence>
<keyword evidence="3" id="KW-0378">Hydrolase</keyword>
<evidence type="ECO:0000313" key="8">
    <source>
        <dbReference type="EMBL" id="KAJ1687487.1"/>
    </source>
</evidence>
<evidence type="ECO:0000313" key="9">
    <source>
        <dbReference type="Proteomes" id="UP001151287"/>
    </source>
</evidence>
<sequence>MSQVVIVFDFDETIIDCDSDVWIANDLGGVTLFNGLLKSMPWNAAAIRMMEELHAQGRSLDEVERSLKAIPLSPQTISAIKSAHALGYDLRILSDANTFFIETVLKHHGIMDCFTEIYTNPSCVDEERKLIISPYHDFTVSSHGCSLCPPNLCKGNVIERIRDSPSNKERTRFIYIGDGKGDYCPSLKLRTKDIVMPRKDYPLWRLIHGNIYAIEAEIHGWSNAFELEQLLLQQISTEPDSTLVDSDDTQKLISPNNSTTGMATIQFLVSRV</sequence>
<feature type="binding site" evidence="6">
    <location>
        <position position="20"/>
    </location>
    <ligand>
        <name>substrate</name>
    </ligand>
</feature>
<dbReference type="AlphaFoldDB" id="A0A9Q0C5A0"/>
<dbReference type="NCBIfam" id="TIGR01489">
    <property type="entry name" value="DKMTPPase-SF"/>
    <property type="match status" value="1"/>
</dbReference>
<protein>
    <submittedName>
        <fullName evidence="8">Uncharacterized protein</fullName>
    </submittedName>
</protein>